<evidence type="ECO:0000259" key="15">
    <source>
        <dbReference type="PROSITE" id="PS51410"/>
    </source>
</evidence>
<sequence>MDSYIAQPENNSSGMNIIFTLKEKAGALAATLKLFEEKQINLTHIESRPSKTHPGCYEILVECAKNSDQTSVEQIIELFKKKAESLMVHNSVSNLVHTDDAIPWFPKKIADIDQFANRVLSYGAELEADHPGFTDEVYRARRKQFADIAYNYKHGDKIPRVDYTEQEISAWRTIYNKLISLYPQHACAEFNYIFPLLQQNCGYSPDNIPQLQDVSDFLKDCTGFTLRPVAGLLSSRDFLAGLAFRVFHSTQYIRHHSKPNYTPEPDVCHELLGHAPLFADPDFAQFSQEIGLASLGASDEMVEKLATLYWFTVEFGVCLQDGERKAYGAGLLSSFGELQYSMSEEPEISPFDPEVTGTTKYPITQYQPRYFLAQSFADAKNKLTSWAATIPRPFQVRYNAYTQRIEILDKVSSVKRLVRDIKGDINTLEEALCKLRHIIGLPAPMDDVQRKSSTLGKLIGKDLILVGLLSRRRSHGCFDKSDDNDHLIDGYPLGFINNTLSGDTLVSRRGATNTTIGRFPFDNSRRRPSLPVLSSIPEGVLGRKNSGGEMSSCGRSRSRRPSLADFSTAMKRYQSMEFDQQKTETPISPHNSVTVEIVNEDDVPILPGEQVPVVAGMRLAESIESHLRSRGISPDSVEFGLRNSKTPLPENSDVRYLLGHTVLIRSRRGAIMRSRSRAPTSVDLAEHQSSEQAGGSSSKMSQRKMSADSVSRKSSFANAKVLSKGRQYSACQTPPASSQDSDNCRSRKNSSSQPPVALSLPPDDQPSCSDDLSLNIPATNGGDESGTRRARSTTSTRISIFFGKEKTEMLSRLASLKEKNKCRQSPILKLEEHWTGIVRNHKELSKRKVEQQEALWEIVTTEQRYIELLKHMEELCAYFAELQRFGYMKDIRAERVFLNYSELYRCNLNFWKQSIYPMLNHSRDTGEPLQPHLLKTGFDDICEWSKCYITFNFGHTDSHCYVQKRQKDHEMFREFVIWAESQDTMRRQKLIDTLSTPMQRLTRYVLLLKAVLKATDDGEEKAIVQAMIDQTEAATMQLNFELNNNDLRLQLDEFAKTLESYDAVDNEEAVRVLGCYFNIRLPMPFYPGPYRYRRIILRGDLKMREGRQGAKVDTHCILFTDMLLICKATSKRNDRFRVIKPPMHVKDITAIPFLDLSGFYLASKNEFDAPTAFYLMFSSSTAETDRWAELITRARTEFHRDIGAMRQRMHYGNIMDVGPESYRPMYESNSHFTTPDHSARLSFGGFYDSNLPTQLEIAHRKSSSMDSQVVAQAHAHLAHMRKSGTVSSAEQLDRFRQDSPTRWIGRGKPMMMNGLIPSSISQSKSSVDLYLPISATEIPHFEERTHQRSRSNSSSREVESPATAAVHQRSDSASLLSNGSTPNTLIEKKDIPQRARSPSFIITSTDDSPDIDLRRLVDTPDRDLRESPGTPCTGTPPVSESPSRACTPNTPPTSQISTRRFEKRYHTADGSELTKPKSLSGTVSSSILKRFSFNVQNAVGAASKKTNSRLAEQHHRRNSQASTLASSESFCSSTSGISSASSRDNNNVASVGDGLDTLRDDIETLSLTSDLTPCEEKRSDHLGSKPHVSTVAVGEQHSEPGDESSTLRINLSSSTATSSAPPLPAAPPPSQIPNGECKTFNKHQDLLKFIMENHLETSDV</sequence>
<dbReference type="PROSITE" id="PS50010">
    <property type="entry name" value="DH_2"/>
    <property type="match status" value="1"/>
</dbReference>
<dbReference type="CDD" id="cd00160">
    <property type="entry name" value="RhoGEF"/>
    <property type="match status" value="1"/>
</dbReference>
<dbReference type="PANTHER" id="PTHR11473:SF24">
    <property type="entry name" value="PHENYLALANINE-4-HYDROXYLASE"/>
    <property type="match status" value="1"/>
</dbReference>
<dbReference type="InterPro" id="IPR002912">
    <property type="entry name" value="ACT_dom"/>
</dbReference>
<dbReference type="PANTHER" id="PTHR11473">
    <property type="entry name" value="AROMATIC AMINO ACID HYDROXYLASE"/>
    <property type="match status" value="1"/>
</dbReference>
<feature type="compositionally biased region" description="Polar residues" evidence="13">
    <location>
        <begin position="1430"/>
        <end position="1458"/>
    </location>
</feature>
<comment type="cofactor">
    <cofactor evidence="2 12">
        <name>Fe(2+)</name>
        <dbReference type="ChEBI" id="CHEBI:29033"/>
    </cofactor>
</comment>
<evidence type="ECO:0000313" key="17">
    <source>
        <dbReference type="EMBL" id="KAK0396032.1"/>
    </source>
</evidence>
<dbReference type="SMART" id="SM00325">
    <property type="entry name" value="RhoGEF"/>
    <property type="match status" value="1"/>
</dbReference>
<dbReference type="EMBL" id="JAUCMV010000005">
    <property type="protein sequence ID" value="KAK0396032.1"/>
    <property type="molecule type" value="Genomic_DNA"/>
</dbReference>
<dbReference type="GO" id="GO:0005506">
    <property type="term" value="F:iron ion binding"/>
    <property type="evidence" value="ECO:0007669"/>
    <property type="project" value="InterPro"/>
</dbReference>
<dbReference type="CDD" id="cd13244">
    <property type="entry name" value="PH_PLEKHG5_G6"/>
    <property type="match status" value="1"/>
</dbReference>
<evidence type="ECO:0000256" key="4">
    <source>
        <dbReference type="ARBA" id="ARBA00009712"/>
    </source>
</evidence>
<organism evidence="17 18">
    <name type="scientific">Steinernema hermaphroditum</name>
    <dbReference type="NCBI Taxonomy" id="289476"/>
    <lineage>
        <taxon>Eukaryota</taxon>
        <taxon>Metazoa</taxon>
        <taxon>Ecdysozoa</taxon>
        <taxon>Nematoda</taxon>
        <taxon>Chromadorea</taxon>
        <taxon>Rhabditida</taxon>
        <taxon>Tylenchina</taxon>
        <taxon>Panagrolaimomorpha</taxon>
        <taxon>Strongyloidoidea</taxon>
        <taxon>Steinernematidae</taxon>
        <taxon>Steinernema</taxon>
    </lineage>
</organism>
<feature type="compositionally biased region" description="Polar residues" evidence="13">
    <location>
        <begin position="766"/>
        <end position="778"/>
    </location>
</feature>
<dbReference type="Pfam" id="PF00621">
    <property type="entry name" value="RhoGEF"/>
    <property type="match status" value="1"/>
</dbReference>
<evidence type="ECO:0000259" key="14">
    <source>
        <dbReference type="PROSITE" id="PS50010"/>
    </source>
</evidence>
<dbReference type="Proteomes" id="UP001175271">
    <property type="component" value="Unassembled WGS sequence"/>
</dbReference>
<evidence type="ECO:0000256" key="9">
    <source>
        <dbReference type="ARBA" id="ARBA00023033"/>
    </source>
</evidence>
<feature type="compositionally biased region" description="Polar residues" evidence="13">
    <location>
        <begin position="1371"/>
        <end position="1384"/>
    </location>
</feature>
<dbReference type="InterPro" id="IPR011993">
    <property type="entry name" value="PH-like_dom_sf"/>
</dbReference>
<dbReference type="InterPro" id="IPR045865">
    <property type="entry name" value="ACT-like_dom_sf"/>
</dbReference>
<feature type="domain" description="Biopterin-dependent aromatic amino acid hydroxylase family profile" evidence="15">
    <location>
        <begin position="90"/>
        <end position="436"/>
    </location>
</feature>
<dbReference type="Gene3D" id="2.30.29.30">
    <property type="entry name" value="Pleckstrin-homology domain (PH domain)/Phosphotyrosine-binding domain (PTB)"/>
    <property type="match status" value="1"/>
</dbReference>
<feature type="binding site" evidence="12">
    <location>
        <position position="314"/>
    </location>
    <ligand>
        <name>Fe cation</name>
        <dbReference type="ChEBI" id="CHEBI:24875"/>
    </ligand>
</feature>
<feature type="binding site" evidence="12">
    <location>
        <position position="274"/>
    </location>
    <ligand>
        <name>Fe cation</name>
        <dbReference type="ChEBI" id="CHEBI:24875"/>
    </ligand>
</feature>
<accession>A0AA39LG50</accession>
<feature type="region of interest" description="Disordered" evidence="13">
    <location>
        <begin position="1504"/>
        <end position="1548"/>
    </location>
</feature>
<dbReference type="InterPro" id="IPR005961">
    <property type="entry name" value="Phe-4-hydroxylase_tetra"/>
</dbReference>
<feature type="compositionally biased region" description="Low complexity" evidence="13">
    <location>
        <begin position="1611"/>
        <end position="1620"/>
    </location>
</feature>
<feature type="compositionally biased region" description="Polar residues" evidence="13">
    <location>
        <begin position="690"/>
        <end position="717"/>
    </location>
</feature>
<feature type="compositionally biased region" description="Basic and acidic residues" evidence="13">
    <location>
        <begin position="1411"/>
        <end position="1426"/>
    </location>
</feature>
<dbReference type="SUPFAM" id="SSF50729">
    <property type="entry name" value="PH domain-like"/>
    <property type="match status" value="1"/>
</dbReference>
<protein>
    <recommendedName>
        <fullName evidence="5">phenylalanine 4-monooxygenase</fullName>
        <ecNumber evidence="5">1.14.16.1</ecNumber>
    </recommendedName>
    <alternativeName>
        <fullName evidence="11">Phe-4-monooxygenase</fullName>
    </alternativeName>
</protein>
<name>A0AA39LG50_9BILA</name>
<evidence type="ECO:0000256" key="6">
    <source>
        <dbReference type="ARBA" id="ARBA00022723"/>
    </source>
</evidence>
<dbReference type="InterPro" id="IPR019774">
    <property type="entry name" value="Aromatic-AA_hydroxylase_C"/>
</dbReference>
<dbReference type="InterPro" id="IPR041912">
    <property type="entry name" value="Euk_PheOH_cat"/>
</dbReference>
<feature type="region of interest" description="Disordered" evidence="13">
    <location>
        <begin position="672"/>
        <end position="792"/>
    </location>
</feature>
<dbReference type="GO" id="GO:0046189">
    <property type="term" value="P:phenol-containing compound biosynthetic process"/>
    <property type="evidence" value="ECO:0007669"/>
    <property type="project" value="UniProtKB-ARBA"/>
</dbReference>
<dbReference type="GO" id="GO:0006576">
    <property type="term" value="P:biogenic amine metabolic process"/>
    <property type="evidence" value="ECO:0007669"/>
    <property type="project" value="UniProtKB-ARBA"/>
</dbReference>
<dbReference type="InterPro" id="IPR001273">
    <property type="entry name" value="ArAA_hydroxylase"/>
</dbReference>
<keyword evidence="18" id="KW-1185">Reference proteome</keyword>
<dbReference type="SMART" id="SM00233">
    <property type="entry name" value="PH"/>
    <property type="match status" value="1"/>
</dbReference>
<feature type="region of interest" description="Disordered" evidence="13">
    <location>
        <begin position="1571"/>
        <end position="1635"/>
    </location>
</feature>
<feature type="region of interest" description="Disordered" evidence="13">
    <location>
        <begin position="532"/>
        <end position="561"/>
    </location>
</feature>
<dbReference type="GO" id="GO:0004505">
    <property type="term" value="F:phenylalanine 4-monooxygenase activity"/>
    <property type="evidence" value="ECO:0007669"/>
    <property type="project" value="UniProtKB-EC"/>
</dbReference>
<dbReference type="GO" id="GO:0005085">
    <property type="term" value="F:guanyl-nucleotide exchange factor activity"/>
    <property type="evidence" value="ECO:0007669"/>
    <property type="project" value="InterPro"/>
</dbReference>
<dbReference type="InterPro" id="IPR001849">
    <property type="entry name" value="PH_domain"/>
</dbReference>
<dbReference type="SUPFAM" id="SSF48065">
    <property type="entry name" value="DBL homology domain (DH-domain)"/>
    <property type="match status" value="1"/>
</dbReference>
<gene>
    <name evidence="17" type="ORF">QR680_001535</name>
</gene>
<reference evidence="17" key="1">
    <citation type="submission" date="2023-06" db="EMBL/GenBank/DDBJ databases">
        <title>Genomic analysis of the entomopathogenic nematode Steinernema hermaphroditum.</title>
        <authorList>
            <person name="Schwarz E.M."/>
            <person name="Heppert J.K."/>
            <person name="Baniya A."/>
            <person name="Schwartz H.T."/>
            <person name="Tan C.-H."/>
            <person name="Antoshechkin I."/>
            <person name="Sternberg P.W."/>
            <person name="Goodrich-Blair H."/>
            <person name="Dillman A.R."/>
        </authorList>
    </citation>
    <scope>NUCLEOTIDE SEQUENCE</scope>
    <source>
        <strain evidence="17">PS9179</strain>
        <tissue evidence="17">Whole animal</tissue>
    </source>
</reference>
<dbReference type="SUPFAM" id="SSF55021">
    <property type="entry name" value="ACT-like"/>
    <property type="match status" value="1"/>
</dbReference>
<keyword evidence="6 12" id="KW-0479">Metal-binding</keyword>
<evidence type="ECO:0000256" key="10">
    <source>
        <dbReference type="ARBA" id="ARBA00023232"/>
    </source>
</evidence>
<comment type="caution">
    <text evidence="17">The sequence shown here is derived from an EMBL/GenBank/DDBJ whole genome shotgun (WGS) entry which is preliminary data.</text>
</comment>
<evidence type="ECO:0000256" key="13">
    <source>
        <dbReference type="SAM" id="MobiDB-lite"/>
    </source>
</evidence>
<dbReference type="InterPro" id="IPR036951">
    <property type="entry name" value="ArAA_hydroxylase_sf"/>
</dbReference>
<evidence type="ECO:0000256" key="1">
    <source>
        <dbReference type="ARBA" id="ARBA00001060"/>
    </source>
</evidence>
<dbReference type="Pfam" id="PF00351">
    <property type="entry name" value="Biopterin_H"/>
    <property type="match status" value="1"/>
</dbReference>
<dbReference type="EC" id="1.14.16.1" evidence="5"/>
<dbReference type="Pfam" id="PF01842">
    <property type="entry name" value="ACT"/>
    <property type="match status" value="1"/>
</dbReference>
<dbReference type="CDD" id="cd03347">
    <property type="entry name" value="eu_PheOH"/>
    <property type="match status" value="1"/>
</dbReference>
<evidence type="ECO:0000256" key="11">
    <source>
        <dbReference type="ARBA" id="ARBA00029922"/>
    </source>
</evidence>
<dbReference type="InterPro" id="IPR036329">
    <property type="entry name" value="Aro-AA_hydroxylase_C_sf"/>
</dbReference>
<feature type="binding site" evidence="12">
    <location>
        <position position="269"/>
    </location>
    <ligand>
        <name>Fe cation</name>
        <dbReference type="ChEBI" id="CHEBI:24875"/>
    </ligand>
</feature>
<evidence type="ECO:0000256" key="8">
    <source>
        <dbReference type="ARBA" id="ARBA00023004"/>
    </source>
</evidence>
<evidence type="ECO:0000259" key="16">
    <source>
        <dbReference type="PROSITE" id="PS51671"/>
    </source>
</evidence>
<comment type="pathway">
    <text evidence="3">Amino-acid degradation; L-phenylalanine degradation; acetoacetate and fumarate from L-phenylalanine: step 1/6.</text>
</comment>
<dbReference type="InterPro" id="IPR000219">
    <property type="entry name" value="DH_dom"/>
</dbReference>
<dbReference type="FunFam" id="1.10.800.10:FF:000004">
    <property type="entry name" value="Tyrosine 3-monooxygenase"/>
    <property type="match status" value="1"/>
</dbReference>
<keyword evidence="10" id="KW-0585">Phenylalanine catabolism</keyword>
<evidence type="ECO:0000256" key="12">
    <source>
        <dbReference type="PIRSR" id="PIRSR601273-2"/>
    </source>
</evidence>
<feature type="region of interest" description="Disordered" evidence="13">
    <location>
        <begin position="1280"/>
        <end position="1308"/>
    </location>
</feature>
<dbReference type="PROSITE" id="PS51410">
    <property type="entry name" value="BH4_AAA_HYDROXYL_2"/>
    <property type="match status" value="1"/>
</dbReference>
<feature type="region of interest" description="Disordered" evidence="13">
    <location>
        <begin position="1340"/>
        <end position="1461"/>
    </location>
</feature>
<dbReference type="InterPro" id="IPR035899">
    <property type="entry name" value="DBL_dom_sf"/>
</dbReference>
<dbReference type="GO" id="GO:0006559">
    <property type="term" value="P:L-phenylalanine catabolic process"/>
    <property type="evidence" value="ECO:0007669"/>
    <property type="project" value="UniProtKB-KW"/>
</dbReference>
<dbReference type="PRINTS" id="PR00372">
    <property type="entry name" value="FYWHYDRXLASE"/>
</dbReference>
<evidence type="ECO:0000256" key="2">
    <source>
        <dbReference type="ARBA" id="ARBA00001954"/>
    </source>
</evidence>
<feature type="compositionally biased region" description="Polar residues" evidence="13">
    <location>
        <begin position="729"/>
        <end position="741"/>
    </location>
</feature>
<feature type="compositionally biased region" description="Pro residues" evidence="13">
    <location>
        <begin position="1621"/>
        <end position="1631"/>
    </location>
</feature>
<evidence type="ECO:0000256" key="5">
    <source>
        <dbReference type="ARBA" id="ARBA00011995"/>
    </source>
</evidence>
<keyword evidence="8 12" id="KW-0408">Iron</keyword>
<evidence type="ECO:0000313" key="18">
    <source>
        <dbReference type="Proteomes" id="UP001175271"/>
    </source>
</evidence>
<comment type="catalytic activity">
    <reaction evidence="1">
        <text>(6R)-L-erythro-5,6,7,8-tetrahydrobiopterin + L-phenylalanine + O2 = (4aS,6R)-4a-hydroxy-L-erythro-5,6,7,8-tetrahydrobiopterin + L-tyrosine</text>
        <dbReference type="Rhea" id="RHEA:20273"/>
        <dbReference type="ChEBI" id="CHEBI:15379"/>
        <dbReference type="ChEBI" id="CHEBI:15642"/>
        <dbReference type="ChEBI" id="CHEBI:58095"/>
        <dbReference type="ChEBI" id="CHEBI:58315"/>
        <dbReference type="ChEBI" id="CHEBI:59560"/>
        <dbReference type="EC" id="1.14.16.1"/>
    </reaction>
</comment>
<dbReference type="NCBIfam" id="TIGR01268">
    <property type="entry name" value="Phe4hydrox_tetr"/>
    <property type="match status" value="1"/>
</dbReference>
<feature type="compositionally biased region" description="Low complexity" evidence="13">
    <location>
        <begin position="1521"/>
        <end position="1542"/>
    </location>
</feature>
<feature type="domain" description="ACT" evidence="16">
    <location>
        <begin position="16"/>
        <end position="93"/>
    </location>
</feature>
<comment type="similarity">
    <text evidence="4">Belongs to the biopterin-dependent aromatic amino acid hydroxylase family.</text>
</comment>
<proteinExistence type="inferred from homology"/>
<feature type="domain" description="DH" evidence="14">
    <location>
        <begin position="850"/>
        <end position="1041"/>
    </location>
</feature>
<dbReference type="SUPFAM" id="SSF56534">
    <property type="entry name" value="Aromatic aminoacid monoxygenases, catalytic and oligomerization domains"/>
    <property type="match status" value="1"/>
</dbReference>
<feature type="compositionally biased region" description="Basic and acidic residues" evidence="13">
    <location>
        <begin position="1574"/>
        <end position="1583"/>
    </location>
</feature>
<evidence type="ECO:0000256" key="3">
    <source>
        <dbReference type="ARBA" id="ARBA00005088"/>
    </source>
</evidence>
<keyword evidence="9" id="KW-0503">Monooxygenase</keyword>
<dbReference type="Gene3D" id="1.10.800.10">
    <property type="entry name" value="Aromatic amino acid hydroxylase"/>
    <property type="match status" value="1"/>
</dbReference>
<evidence type="ECO:0000256" key="7">
    <source>
        <dbReference type="ARBA" id="ARBA00023002"/>
    </source>
</evidence>
<dbReference type="CDD" id="cd04904">
    <property type="entry name" value="ACT_AAAH"/>
    <property type="match status" value="1"/>
</dbReference>
<dbReference type="Gene3D" id="1.20.900.10">
    <property type="entry name" value="Dbl homology (DH) domain"/>
    <property type="match status" value="1"/>
</dbReference>
<dbReference type="PROSITE" id="PS51671">
    <property type="entry name" value="ACT"/>
    <property type="match status" value="1"/>
</dbReference>
<keyword evidence="7" id="KW-0560">Oxidoreductase</keyword>